<evidence type="ECO:0000313" key="2">
    <source>
        <dbReference type="EMBL" id="MBC1779744.1"/>
    </source>
</evidence>
<name>A0A7X1CJ82_9LIST</name>
<dbReference type="AlphaFoldDB" id="A0A7X1CJ82"/>
<reference evidence="4 5" key="1">
    <citation type="submission" date="2020-03" db="EMBL/GenBank/DDBJ databases">
        <title>Soil Listeria distribution.</title>
        <authorList>
            <person name="Liao J."/>
            <person name="Wiedmann M."/>
        </authorList>
    </citation>
    <scope>NUCLEOTIDE SEQUENCE [LARGE SCALE GENOMIC DNA]</scope>
    <source>
        <strain evidence="3 5">FSL L7-0149</strain>
        <strain evidence="2 4">FSL L7-1017</strain>
    </source>
</reference>
<evidence type="ECO:0000313" key="4">
    <source>
        <dbReference type="Proteomes" id="UP000547643"/>
    </source>
</evidence>
<dbReference type="EMBL" id="JAARZA010000002">
    <property type="protein sequence ID" value="MBC2239921.1"/>
    <property type="molecule type" value="Genomic_DNA"/>
</dbReference>
<dbReference type="EMBL" id="JAARUV010000004">
    <property type="protein sequence ID" value="MBC1779744.1"/>
    <property type="molecule type" value="Genomic_DNA"/>
</dbReference>
<dbReference type="RefSeq" id="WP_185357948.1">
    <property type="nucleotide sequence ID" value="NZ_JAARNA010000002.1"/>
</dbReference>
<dbReference type="Proteomes" id="UP000553016">
    <property type="component" value="Unassembled WGS sequence"/>
</dbReference>
<keyword evidence="1" id="KW-1133">Transmembrane helix</keyword>
<evidence type="ECO:0000313" key="5">
    <source>
        <dbReference type="Proteomes" id="UP000553016"/>
    </source>
</evidence>
<accession>A0A7X1CJ82</accession>
<organism evidence="2 4">
    <name type="scientific">Listeria booriae</name>
    <dbReference type="NCBI Taxonomy" id="1552123"/>
    <lineage>
        <taxon>Bacteria</taxon>
        <taxon>Bacillati</taxon>
        <taxon>Bacillota</taxon>
        <taxon>Bacilli</taxon>
        <taxon>Bacillales</taxon>
        <taxon>Listeriaceae</taxon>
        <taxon>Listeria</taxon>
    </lineage>
</organism>
<feature type="transmembrane region" description="Helical" evidence="1">
    <location>
        <begin position="46"/>
        <end position="64"/>
    </location>
</feature>
<evidence type="ECO:0000313" key="3">
    <source>
        <dbReference type="EMBL" id="MBC2239921.1"/>
    </source>
</evidence>
<evidence type="ECO:0000256" key="1">
    <source>
        <dbReference type="SAM" id="Phobius"/>
    </source>
</evidence>
<keyword evidence="1" id="KW-0812">Transmembrane</keyword>
<gene>
    <name evidence="2" type="ORF">HCA46_12945</name>
    <name evidence="3" type="ORF">HCB35_05500</name>
</gene>
<proteinExistence type="predicted"/>
<comment type="caution">
    <text evidence="2">The sequence shown here is derived from an EMBL/GenBank/DDBJ whole genome shotgun (WGS) entry which is preliminary data.</text>
</comment>
<dbReference type="Proteomes" id="UP000547643">
    <property type="component" value="Unassembled WGS sequence"/>
</dbReference>
<protein>
    <submittedName>
        <fullName evidence="2">Uncharacterized protein</fullName>
    </submittedName>
</protein>
<sequence>MEIIKLTIMVLEFGFKVVTWTLEQKTTMKKSLGASNASPAPSESKIFFWIILLLILYIIGEKWIHYNVIL</sequence>
<keyword evidence="1" id="KW-0472">Membrane</keyword>